<comment type="caution">
    <text evidence="1">The sequence shown here is derived from an EMBL/GenBank/DDBJ whole genome shotgun (WGS) entry which is preliminary data.</text>
</comment>
<reference evidence="1 2" key="1">
    <citation type="submission" date="2020-02" db="EMBL/GenBank/DDBJ databases">
        <title>Whole genome shotgun sequence of Streptomyces diastaticus subsp. diastaticus NBRC 13412.</title>
        <authorList>
            <person name="Ichikawa N."/>
            <person name="Komaki H."/>
            <person name="Tamura T."/>
        </authorList>
    </citation>
    <scope>NUCLEOTIDE SEQUENCE [LARGE SCALE GENOMIC DNA]</scope>
    <source>
        <strain evidence="1 2">NBRC 13412</strain>
    </source>
</reference>
<keyword evidence="2" id="KW-1185">Reference proteome</keyword>
<dbReference type="Proteomes" id="UP000472710">
    <property type="component" value="Unassembled WGS sequence"/>
</dbReference>
<protein>
    <submittedName>
        <fullName evidence="1">Uncharacterized protein</fullName>
    </submittedName>
</protein>
<name>A0ABQ1CY92_STRDI</name>
<proteinExistence type="predicted"/>
<dbReference type="EMBL" id="BLLN01000008">
    <property type="protein sequence ID" value="GFH75277.1"/>
    <property type="molecule type" value="Genomic_DNA"/>
</dbReference>
<evidence type="ECO:0000313" key="2">
    <source>
        <dbReference type="Proteomes" id="UP000472710"/>
    </source>
</evidence>
<accession>A0ABQ1CY92</accession>
<organism evidence="1 2">
    <name type="scientific">Streptomyces diastaticus subsp. diastaticus</name>
    <dbReference type="NCBI Taxonomy" id="68040"/>
    <lineage>
        <taxon>Bacteria</taxon>
        <taxon>Bacillati</taxon>
        <taxon>Actinomycetota</taxon>
        <taxon>Actinomycetes</taxon>
        <taxon>Kitasatosporales</taxon>
        <taxon>Streptomycetaceae</taxon>
        <taxon>Streptomyces</taxon>
        <taxon>Streptomyces diastaticus group</taxon>
    </lineage>
</organism>
<sequence>MGIAALLAVAGLVSGWVRRRRAARLGGGDAPAAGGDRGTGIPVPGPWWRGRWNCLGGALFRAGADLPALALAAPQPEREAVIAVFDAAERALSRAGTPARPRRGPV</sequence>
<evidence type="ECO:0000313" key="1">
    <source>
        <dbReference type="EMBL" id="GFH75277.1"/>
    </source>
</evidence>
<gene>
    <name evidence="1" type="ORF">Sdia_60450</name>
</gene>